<name>A0A815P7Z6_ADIRI</name>
<protein>
    <submittedName>
        <fullName evidence="2">Uncharacterized protein</fullName>
    </submittedName>
</protein>
<evidence type="ECO:0000313" key="2">
    <source>
        <dbReference type="EMBL" id="CAF1445683.1"/>
    </source>
</evidence>
<dbReference type="AlphaFoldDB" id="A0A815P7Z6"/>
<organism evidence="2 4">
    <name type="scientific">Adineta ricciae</name>
    <name type="common">Rotifer</name>
    <dbReference type="NCBI Taxonomy" id="249248"/>
    <lineage>
        <taxon>Eukaryota</taxon>
        <taxon>Metazoa</taxon>
        <taxon>Spiralia</taxon>
        <taxon>Gnathifera</taxon>
        <taxon>Rotifera</taxon>
        <taxon>Eurotatoria</taxon>
        <taxon>Bdelloidea</taxon>
        <taxon>Adinetida</taxon>
        <taxon>Adinetidae</taxon>
        <taxon>Adineta</taxon>
    </lineage>
</organism>
<accession>A0A815P7Z6</accession>
<dbReference type="Proteomes" id="UP000663852">
    <property type="component" value="Unassembled WGS sequence"/>
</dbReference>
<dbReference type="Proteomes" id="UP000663828">
    <property type="component" value="Unassembled WGS sequence"/>
</dbReference>
<evidence type="ECO:0000313" key="4">
    <source>
        <dbReference type="Proteomes" id="UP000663852"/>
    </source>
</evidence>
<dbReference type="EMBL" id="CAJNOR010002787">
    <property type="protein sequence ID" value="CAF1340980.1"/>
    <property type="molecule type" value="Genomic_DNA"/>
</dbReference>
<proteinExistence type="predicted"/>
<evidence type="ECO:0000313" key="3">
    <source>
        <dbReference type="Proteomes" id="UP000663828"/>
    </source>
</evidence>
<gene>
    <name evidence="2" type="ORF">EDS130_LOCUS39188</name>
    <name evidence="1" type="ORF">XAT740_LOCUS30953</name>
</gene>
<reference evidence="2" key="1">
    <citation type="submission" date="2021-02" db="EMBL/GenBank/DDBJ databases">
        <authorList>
            <person name="Nowell W R."/>
        </authorList>
    </citation>
    <scope>NUCLEOTIDE SEQUENCE</scope>
</reference>
<dbReference type="EMBL" id="CAJNOJ010000430">
    <property type="protein sequence ID" value="CAF1445683.1"/>
    <property type="molecule type" value="Genomic_DNA"/>
</dbReference>
<keyword evidence="3" id="KW-1185">Reference proteome</keyword>
<sequence length="153" mass="17258">MDDFGVVKRKKELTKAEVIDKQVHTLRTPWHENSGPGDDTRSIGYTVGRSKSFGISTNVELPIKALCTAFNIELNIASSMSHEESVTITIQDGWKACIEYEKGTGTIRYTYTTESFLFDGCSAGKSSYEEEYQTETFEIYLGNTRKIAEEMEK</sequence>
<dbReference type="OrthoDB" id="10291374at2759"/>
<evidence type="ECO:0000313" key="1">
    <source>
        <dbReference type="EMBL" id="CAF1340980.1"/>
    </source>
</evidence>
<comment type="caution">
    <text evidence="2">The sequence shown here is derived from an EMBL/GenBank/DDBJ whole genome shotgun (WGS) entry which is preliminary data.</text>
</comment>